<gene>
    <name evidence="2" type="ORF">NTEN_LOCUS21555</name>
</gene>
<feature type="non-terminal residue" evidence="2">
    <location>
        <position position="246"/>
    </location>
</feature>
<dbReference type="Proteomes" id="UP000479000">
    <property type="component" value="Unassembled WGS sequence"/>
</dbReference>
<feature type="region of interest" description="Disordered" evidence="1">
    <location>
        <begin position="191"/>
        <end position="246"/>
    </location>
</feature>
<dbReference type="EMBL" id="CADCXU010031561">
    <property type="protein sequence ID" value="CAB0017566.1"/>
    <property type="molecule type" value="Genomic_DNA"/>
</dbReference>
<evidence type="ECO:0000313" key="2">
    <source>
        <dbReference type="EMBL" id="CAB0017566.1"/>
    </source>
</evidence>
<sequence>MSICVFWDRYINFRLQNNQDQEPGASPCRSFGFRTGSLGCIHMHMGFLPYPQGQGLVIAHPPRASSRRHLTLNSTFGRQLPRPCHPATARVLLLSTKSWAIGKAFAVSASSGESRLLVNIANCYELFSSFWEGDHRDRQRIRAIFLTPEDAQEAVSPVELKTSFSQKTRLTRFCRFTVDIRILPGATIPRPKTVSKHNLREGLRTVPRSQSCQTKRSEEGTAMPSTKSSGPHSHLKVQLHKKKPDL</sequence>
<reference evidence="2 3" key="1">
    <citation type="submission" date="2020-02" db="EMBL/GenBank/DDBJ databases">
        <authorList>
            <person name="Ferguson B K."/>
        </authorList>
    </citation>
    <scope>NUCLEOTIDE SEQUENCE [LARGE SCALE GENOMIC DNA]</scope>
</reference>
<evidence type="ECO:0000256" key="1">
    <source>
        <dbReference type="SAM" id="MobiDB-lite"/>
    </source>
</evidence>
<feature type="compositionally biased region" description="Basic residues" evidence="1">
    <location>
        <begin position="233"/>
        <end position="246"/>
    </location>
</feature>
<organism evidence="2 3">
    <name type="scientific">Nesidiocoris tenuis</name>
    <dbReference type="NCBI Taxonomy" id="355587"/>
    <lineage>
        <taxon>Eukaryota</taxon>
        <taxon>Metazoa</taxon>
        <taxon>Ecdysozoa</taxon>
        <taxon>Arthropoda</taxon>
        <taxon>Hexapoda</taxon>
        <taxon>Insecta</taxon>
        <taxon>Pterygota</taxon>
        <taxon>Neoptera</taxon>
        <taxon>Paraneoptera</taxon>
        <taxon>Hemiptera</taxon>
        <taxon>Heteroptera</taxon>
        <taxon>Panheteroptera</taxon>
        <taxon>Cimicomorpha</taxon>
        <taxon>Miridae</taxon>
        <taxon>Dicyphina</taxon>
        <taxon>Nesidiocoris</taxon>
    </lineage>
</organism>
<accession>A0A6H5HLP5</accession>
<evidence type="ECO:0000313" key="3">
    <source>
        <dbReference type="Proteomes" id="UP000479000"/>
    </source>
</evidence>
<keyword evidence="3" id="KW-1185">Reference proteome</keyword>
<protein>
    <submittedName>
        <fullName evidence="2">Uncharacterized protein</fullName>
    </submittedName>
</protein>
<name>A0A6H5HLP5_9HEMI</name>
<proteinExistence type="predicted"/>
<dbReference type="AlphaFoldDB" id="A0A6H5HLP5"/>